<dbReference type="SUPFAM" id="SSF54285">
    <property type="entry name" value="MoaD/ThiS"/>
    <property type="match status" value="1"/>
</dbReference>
<gene>
    <name evidence="1" type="primary">thiS</name>
    <name evidence="1" type="ORF">AAK873_06390</name>
</gene>
<accession>A0ABV4CXJ8</accession>
<sequence>MNITVNNKPLSVPEHTSLQGALNLAGIDPTDIATALNGEVVSLTDRDSTILKEGDTVLVIEPFYGG</sequence>
<dbReference type="Gene3D" id="3.10.20.30">
    <property type="match status" value="1"/>
</dbReference>
<name>A0ABV4CXJ8_9BACT</name>
<dbReference type="Proteomes" id="UP001565200">
    <property type="component" value="Unassembled WGS sequence"/>
</dbReference>
<comment type="caution">
    <text evidence="1">The sequence shown here is derived from an EMBL/GenBank/DDBJ whole genome shotgun (WGS) entry which is preliminary data.</text>
</comment>
<proteinExistence type="predicted"/>
<evidence type="ECO:0000313" key="2">
    <source>
        <dbReference type="Proteomes" id="UP001565200"/>
    </source>
</evidence>
<keyword evidence="2" id="KW-1185">Reference proteome</keyword>
<dbReference type="Pfam" id="PF02597">
    <property type="entry name" value="ThiS"/>
    <property type="match status" value="1"/>
</dbReference>
<reference evidence="1 2" key="1">
    <citation type="submission" date="2024-03" db="EMBL/GenBank/DDBJ databases">
        <title>Mouse gut bacterial collection (mGBC) of GemPharmatech.</title>
        <authorList>
            <person name="He Y."/>
            <person name="Dong L."/>
            <person name="Wu D."/>
            <person name="Gao X."/>
            <person name="Lin Z."/>
        </authorList>
    </citation>
    <scope>NUCLEOTIDE SEQUENCE [LARGE SCALE GENOMIC DNA]</scope>
    <source>
        <strain evidence="1 2">54-13</strain>
    </source>
</reference>
<dbReference type="NCBIfam" id="TIGR01683">
    <property type="entry name" value="thiS"/>
    <property type="match status" value="1"/>
</dbReference>
<protein>
    <submittedName>
        <fullName evidence="1">Sulfur carrier protein ThiS</fullName>
    </submittedName>
</protein>
<dbReference type="InterPro" id="IPR016155">
    <property type="entry name" value="Mopterin_synth/thiamin_S_b"/>
</dbReference>
<dbReference type="InterPro" id="IPR010035">
    <property type="entry name" value="Thi_S"/>
</dbReference>
<dbReference type="EMBL" id="JBCLPP010000014">
    <property type="protein sequence ID" value="MEY8245245.1"/>
    <property type="molecule type" value="Genomic_DNA"/>
</dbReference>
<organism evidence="1 2">
    <name type="scientific">Heminiphilus faecis</name>
    <dbReference type="NCBI Taxonomy" id="2601703"/>
    <lineage>
        <taxon>Bacteria</taxon>
        <taxon>Pseudomonadati</taxon>
        <taxon>Bacteroidota</taxon>
        <taxon>Bacteroidia</taxon>
        <taxon>Bacteroidales</taxon>
        <taxon>Muribaculaceae</taxon>
        <taxon>Heminiphilus</taxon>
    </lineage>
</organism>
<dbReference type="CDD" id="cd00565">
    <property type="entry name" value="Ubl_ThiS"/>
    <property type="match status" value="1"/>
</dbReference>
<dbReference type="RefSeq" id="WP_121699573.1">
    <property type="nucleotide sequence ID" value="NZ_JBCLPP010000014.1"/>
</dbReference>
<dbReference type="InterPro" id="IPR012675">
    <property type="entry name" value="Beta-grasp_dom_sf"/>
</dbReference>
<evidence type="ECO:0000313" key="1">
    <source>
        <dbReference type="EMBL" id="MEY8245245.1"/>
    </source>
</evidence>
<dbReference type="InterPro" id="IPR003749">
    <property type="entry name" value="ThiS/MoaD-like"/>
</dbReference>